<dbReference type="EMBL" id="CM000128">
    <property type="protein sequence ID" value="EEC75165.1"/>
    <property type="molecule type" value="Genomic_DNA"/>
</dbReference>
<evidence type="ECO:0000256" key="1">
    <source>
        <dbReference type="SAM" id="MobiDB-lite"/>
    </source>
</evidence>
<protein>
    <submittedName>
        <fullName evidence="2">Uncharacterized protein</fullName>
    </submittedName>
</protein>
<dbReference type="HOGENOM" id="CLU_2350456_0_0_1"/>
<keyword evidence="3" id="KW-1185">Reference proteome</keyword>
<dbReference type="Gramene" id="BGIOSGA010823-TA">
    <property type="protein sequence ID" value="BGIOSGA010823-PA"/>
    <property type="gene ID" value="BGIOSGA010823"/>
</dbReference>
<gene>
    <name evidence="2" type="ORF">OsI_11386</name>
</gene>
<proteinExistence type="predicted"/>
<accession>B8ANG1</accession>
<organism evidence="2 3">
    <name type="scientific">Oryza sativa subsp. indica</name>
    <name type="common">Rice</name>
    <dbReference type="NCBI Taxonomy" id="39946"/>
    <lineage>
        <taxon>Eukaryota</taxon>
        <taxon>Viridiplantae</taxon>
        <taxon>Streptophyta</taxon>
        <taxon>Embryophyta</taxon>
        <taxon>Tracheophyta</taxon>
        <taxon>Spermatophyta</taxon>
        <taxon>Magnoliopsida</taxon>
        <taxon>Liliopsida</taxon>
        <taxon>Poales</taxon>
        <taxon>Poaceae</taxon>
        <taxon>BOP clade</taxon>
        <taxon>Oryzoideae</taxon>
        <taxon>Oryzeae</taxon>
        <taxon>Oryzinae</taxon>
        <taxon>Oryza</taxon>
        <taxon>Oryza sativa</taxon>
    </lineage>
</organism>
<evidence type="ECO:0000313" key="3">
    <source>
        <dbReference type="Proteomes" id="UP000007015"/>
    </source>
</evidence>
<evidence type="ECO:0000313" key="2">
    <source>
        <dbReference type="EMBL" id="EEC75165.1"/>
    </source>
</evidence>
<sequence>MATVSGRPTRTGSPSPERFITFPEDQFTRTNDRCPSASVTRPVFWKLTIHCYRELKHRDSKRMYATKGNCMQILGTIRDKMTKMCHNLENQSATYYN</sequence>
<dbReference type="AlphaFoldDB" id="B8ANG1"/>
<name>B8ANG1_ORYSI</name>
<reference evidence="2 3" key="1">
    <citation type="journal article" date="2005" name="PLoS Biol.">
        <title>The genomes of Oryza sativa: a history of duplications.</title>
        <authorList>
            <person name="Yu J."/>
            <person name="Wang J."/>
            <person name="Lin W."/>
            <person name="Li S."/>
            <person name="Li H."/>
            <person name="Zhou J."/>
            <person name="Ni P."/>
            <person name="Dong W."/>
            <person name="Hu S."/>
            <person name="Zeng C."/>
            <person name="Zhang J."/>
            <person name="Zhang Y."/>
            <person name="Li R."/>
            <person name="Xu Z."/>
            <person name="Li S."/>
            <person name="Li X."/>
            <person name="Zheng H."/>
            <person name="Cong L."/>
            <person name="Lin L."/>
            <person name="Yin J."/>
            <person name="Geng J."/>
            <person name="Li G."/>
            <person name="Shi J."/>
            <person name="Liu J."/>
            <person name="Lv H."/>
            <person name="Li J."/>
            <person name="Wang J."/>
            <person name="Deng Y."/>
            <person name="Ran L."/>
            <person name="Shi X."/>
            <person name="Wang X."/>
            <person name="Wu Q."/>
            <person name="Li C."/>
            <person name="Ren X."/>
            <person name="Wang J."/>
            <person name="Wang X."/>
            <person name="Li D."/>
            <person name="Liu D."/>
            <person name="Zhang X."/>
            <person name="Ji Z."/>
            <person name="Zhao W."/>
            <person name="Sun Y."/>
            <person name="Zhang Z."/>
            <person name="Bao J."/>
            <person name="Han Y."/>
            <person name="Dong L."/>
            <person name="Ji J."/>
            <person name="Chen P."/>
            <person name="Wu S."/>
            <person name="Liu J."/>
            <person name="Xiao Y."/>
            <person name="Bu D."/>
            <person name="Tan J."/>
            <person name="Yang L."/>
            <person name="Ye C."/>
            <person name="Zhang J."/>
            <person name="Xu J."/>
            <person name="Zhou Y."/>
            <person name="Yu Y."/>
            <person name="Zhang B."/>
            <person name="Zhuang S."/>
            <person name="Wei H."/>
            <person name="Liu B."/>
            <person name="Lei M."/>
            <person name="Yu H."/>
            <person name="Li Y."/>
            <person name="Xu H."/>
            <person name="Wei S."/>
            <person name="He X."/>
            <person name="Fang L."/>
            <person name="Zhang Z."/>
            <person name="Zhang Y."/>
            <person name="Huang X."/>
            <person name="Su Z."/>
            <person name="Tong W."/>
            <person name="Li J."/>
            <person name="Tong Z."/>
            <person name="Li S."/>
            <person name="Ye J."/>
            <person name="Wang L."/>
            <person name="Fang L."/>
            <person name="Lei T."/>
            <person name="Chen C."/>
            <person name="Chen H."/>
            <person name="Xu Z."/>
            <person name="Li H."/>
            <person name="Huang H."/>
            <person name="Zhang F."/>
            <person name="Xu H."/>
            <person name="Li N."/>
            <person name="Zhao C."/>
            <person name="Li S."/>
            <person name="Dong L."/>
            <person name="Huang Y."/>
            <person name="Li L."/>
            <person name="Xi Y."/>
            <person name="Qi Q."/>
            <person name="Li W."/>
            <person name="Zhang B."/>
            <person name="Hu W."/>
            <person name="Zhang Y."/>
            <person name="Tian X."/>
            <person name="Jiao Y."/>
            <person name="Liang X."/>
            <person name="Jin J."/>
            <person name="Gao L."/>
            <person name="Zheng W."/>
            <person name="Hao B."/>
            <person name="Liu S."/>
            <person name="Wang W."/>
            <person name="Yuan L."/>
            <person name="Cao M."/>
            <person name="McDermott J."/>
            <person name="Samudrala R."/>
            <person name="Wang J."/>
            <person name="Wong G.K."/>
            <person name="Yang H."/>
        </authorList>
    </citation>
    <scope>NUCLEOTIDE SEQUENCE [LARGE SCALE GENOMIC DNA]</scope>
    <source>
        <strain evidence="3">cv. 93-11</strain>
    </source>
</reference>
<dbReference type="Proteomes" id="UP000007015">
    <property type="component" value="Chromosome 3"/>
</dbReference>
<feature type="region of interest" description="Disordered" evidence="1">
    <location>
        <begin position="1"/>
        <end position="20"/>
    </location>
</feature>
<feature type="compositionally biased region" description="Polar residues" evidence="1">
    <location>
        <begin position="1"/>
        <end position="14"/>
    </location>
</feature>